<dbReference type="CDD" id="cd08998">
    <property type="entry name" value="GH43_Arb43a-like"/>
    <property type="match status" value="1"/>
</dbReference>
<evidence type="ECO:0000256" key="3">
    <source>
        <dbReference type="ARBA" id="ARBA00022801"/>
    </source>
</evidence>
<evidence type="ECO:0000256" key="1">
    <source>
        <dbReference type="ARBA" id="ARBA00004834"/>
    </source>
</evidence>
<feature type="compositionally biased region" description="Low complexity" evidence="6">
    <location>
        <begin position="73"/>
        <end position="82"/>
    </location>
</feature>
<accession>A0A221VXY4</accession>
<evidence type="ECO:0000313" key="9">
    <source>
        <dbReference type="Proteomes" id="UP000204221"/>
    </source>
</evidence>
<feature type="region of interest" description="Disordered" evidence="6">
    <location>
        <begin position="64"/>
        <end position="83"/>
    </location>
</feature>
<dbReference type="InterPro" id="IPR023296">
    <property type="entry name" value="Glyco_hydro_beta-prop_sf"/>
</dbReference>
<keyword evidence="9" id="KW-1185">Reference proteome</keyword>
<dbReference type="EMBL" id="CP022521">
    <property type="protein sequence ID" value="ASO18402.1"/>
    <property type="molecule type" value="Genomic_DNA"/>
</dbReference>
<gene>
    <name evidence="8" type="primary">abn-ts</name>
    <name evidence="8" type="ORF">AHOG_03730</name>
</gene>
<dbReference type="InterPro" id="IPR016840">
    <property type="entry name" value="Glyco_hydro_43_endo_a_Ara-ase"/>
</dbReference>
<dbReference type="GO" id="GO:0046558">
    <property type="term" value="F:arabinan endo-1,5-alpha-L-arabinosidase activity"/>
    <property type="evidence" value="ECO:0007669"/>
    <property type="project" value="UniProtKB-EC"/>
</dbReference>
<evidence type="ECO:0000256" key="2">
    <source>
        <dbReference type="ARBA" id="ARBA00009865"/>
    </source>
</evidence>
<dbReference type="PANTHER" id="PTHR43301">
    <property type="entry name" value="ARABINAN ENDO-1,5-ALPHA-L-ARABINOSIDASE"/>
    <property type="match status" value="1"/>
</dbReference>
<dbReference type="Proteomes" id="UP000204221">
    <property type="component" value="Chromosome"/>
</dbReference>
<sequence>MTAMERRHHRRSRRAVRPATVLACLAMLVVPALPAAAADHGRPSGDVSTAARGDQRDLDAEIDALRDTPDPGPQQGYPLPGLVTGDLRAHDPSMIRTPEGYRLFATHDGIQLRTSPDRVDFRRNAAALASIPQWVYDRSPGGDVWAPDISYHDGTYWLYYAASTFGSNNSAIGLATSTSGEPGSWRDRGVVYSTNSGSDHNAIDPSLLVANGNWWLSLGSHWTGIKMIRLDPATGLRHPTDRTVHNLASRPSAGGAIEAPYILERGGDYYLFVSFDRCCAGTDSTYRIMVGRADNPTGPYYDRNGTPMTSGGGTQILGSHQNIIGPGGQSVLRDSDGDLLVYHYYDANNSGIERLGVNLLGWDDQGWPYVY</sequence>
<dbReference type="GO" id="GO:0031222">
    <property type="term" value="P:arabinan catabolic process"/>
    <property type="evidence" value="ECO:0007669"/>
    <property type="project" value="UniProtKB-UniPathway"/>
</dbReference>
<feature type="signal peptide" evidence="7">
    <location>
        <begin position="1"/>
        <end position="37"/>
    </location>
</feature>
<organism evidence="8 9">
    <name type="scientific">Actinoalloteichus hoggarensis</name>
    <dbReference type="NCBI Taxonomy" id="1470176"/>
    <lineage>
        <taxon>Bacteria</taxon>
        <taxon>Bacillati</taxon>
        <taxon>Actinomycetota</taxon>
        <taxon>Actinomycetes</taxon>
        <taxon>Pseudonocardiales</taxon>
        <taxon>Pseudonocardiaceae</taxon>
        <taxon>Actinoalloteichus</taxon>
    </lineage>
</organism>
<dbReference type="EC" id="3.2.1.99" evidence="8"/>
<dbReference type="InterPro" id="IPR006710">
    <property type="entry name" value="Glyco_hydro_43"/>
</dbReference>
<proteinExistence type="inferred from homology"/>
<dbReference type="PIRSF" id="PIRSF026534">
    <property type="entry name" value="Endo_alpha-L-arabinosidase"/>
    <property type="match status" value="1"/>
</dbReference>
<dbReference type="RefSeq" id="WP_245856547.1">
    <property type="nucleotide sequence ID" value="NZ_CP022521.1"/>
</dbReference>
<evidence type="ECO:0000313" key="8">
    <source>
        <dbReference type="EMBL" id="ASO18402.1"/>
    </source>
</evidence>
<dbReference type="UniPathway" id="UPA00667"/>
<feature type="chain" id="PRO_5044337886" evidence="7">
    <location>
        <begin position="38"/>
        <end position="371"/>
    </location>
</feature>
<comment type="pathway">
    <text evidence="1 5">Glycan metabolism; L-arabinan degradation.</text>
</comment>
<keyword evidence="7" id="KW-0732">Signal</keyword>
<keyword evidence="3 5" id="KW-0378">Hydrolase</keyword>
<dbReference type="Pfam" id="PF04616">
    <property type="entry name" value="Glyco_hydro_43"/>
    <property type="match status" value="1"/>
</dbReference>
<evidence type="ECO:0000256" key="7">
    <source>
        <dbReference type="SAM" id="SignalP"/>
    </source>
</evidence>
<name>A0A221VXY4_9PSEU</name>
<feature type="region of interest" description="Disordered" evidence="6">
    <location>
        <begin position="36"/>
        <end position="55"/>
    </location>
</feature>
<dbReference type="KEGG" id="ahg:AHOG_03730"/>
<dbReference type="InterPro" id="IPR050727">
    <property type="entry name" value="GH43_arabinanases"/>
</dbReference>
<dbReference type="PANTHER" id="PTHR43301:SF3">
    <property type="entry name" value="ARABINAN ENDO-1,5-ALPHA-L-ARABINOSIDASE A-RELATED"/>
    <property type="match status" value="1"/>
</dbReference>
<dbReference type="AlphaFoldDB" id="A0A221VXY4"/>
<evidence type="ECO:0000256" key="6">
    <source>
        <dbReference type="SAM" id="MobiDB-lite"/>
    </source>
</evidence>
<keyword evidence="4 5" id="KW-0326">Glycosidase</keyword>
<evidence type="ECO:0000256" key="5">
    <source>
        <dbReference type="PIRNR" id="PIRNR026534"/>
    </source>
</evidence>
<comment type="similarity">
    <text evidence="2 5">Belongs to the glycosyl hydrolase 43 family.</text>
</comment>
<dbReference type="SUPFAM" id="SSF75005">
    <property type="entry name" value="Arabinanase/levansucrase/invertase"/>
    <property type="match status" value="1"/>
</dbReference>
<reference evidence="8 9" key="1">
    <citation type="submission" date="2017-07" db="EMBL/GenBank/DDBJ databases">
        <title>Complete genome sequence of Actinoalloteichus hoggarensis DSM 45943, type strain of Actinoalloteichus hoggarensis.</title>
        <authorList>
            <person name="Ruckert C."/>
            <person name="Nouioui I."/>
            <person name="Willmese J."/>
            <person name="van Wezel G."/>
            <person name="Klenk H.-P."/>
            <person name="Kalinowski J."/>
            <person name="Zotchev S.B."/>
        </authorList>
    </citation>
    <scope>NUCLEOTIDE SEQUENCE [LARGE SCALE GENOMIC DNA]</scope>
    <source>
        <strain evidence="8 9">DSM 45943</strain>
    </source>
</reference>
<protein>
    <submittedName>
        <fullName evidence="8">Intracellular endo-alpha-(1-&gt;5)-L-arabinanase</fullName>
        <ecNumber evidence="8">3.2.1.99</ecNumber>
    </submittedName>
</protein>
<evidence type="ECO:0000256" key="4">
    <source>
        <dbReference type="ARBA" id="ARBA00023295"/>
    </source>
</evidence>
<dbReference type="Gene3D" id="2.115.10.20">
    <property type="entry name" value="Glycosyl hydrolase domain, family 43"/>
    <property type="match status" value="1"/>
</dbReference>